<organism evidence="2 3">
    <name type="scientific">Actinomadura gamaensis</name>
    <dbReference type="NCBI Taxonomy" id="1763541"/>
    <lineage>
        <taxon>Bacteria</taxon>
        <taxon>Bacillati</taxon>
        <taxon>Actinomycetota</taxon>
        <taxon>Actinomycetes</taxon>
        <taxon>Streptosporangiales</taxon>
        <taxon>Thermomonosporaceae</taxon>
        <taxon>Actinomadura</taxon>
    </lineage>
</organism>
<evidence type="ECO:0000313" key="3">
    <source>
        <dbReference type="Proteomes" id="UP001595872"/>
    </source>
</evidence>
<sequence length="350" mass="37718">MRRTTTVLAAGALLGGVLVPASAEAAAPSWKVARYDAKAGFDGVAAINGKNVWVVGGGSGRAHTWRFDGRRWTEPALPAAYRKIDFSAVAGSAPDNVWAFGSVGRGTQVALRWDGRAWRAVHTWKITAPVVGAVVNGPKDVWAYGSATDFLTFSTYHFDGRTWTHPRMGFQMSAGSVASAKDLWVTAHDRTGAVPKPVVARWNGKSWAQVKLPALPVERQHQTELSAIAARSSSDVWVAGTRYVKDGPDLALRPIALHWNGRAWKRLDPPGKNAVVSLASDGSGGVWASTTFHLYHYAKGRWTQAKLPARKGKTLRVAQLSRVPGGTSVWGSGDYIWGRLPSTAGAIIRY</sequence>
<keyword evidence="3" id="KW-1185">Reference proteome</keyword>
<comment type="caution">
    <text evidence="2">The sequence shown here is derived from an EMBL/GenBank/DDBJ whole genome shotgun (WGS) entry which is preliminary data.</text>
</comment>
<accession>A0ABV9U7G3</accession>
<name>A0ABV9U7G3_9ACTN</name>
<dbReference type="InterPro" id="IPR011043">
    <property type="entry name" value="Gal_Oxase/kelch_b-propeller"/>
</dbReference>
<keyword evidence="1" id="KW-0732">Signal</keyword>
<dbReference type="EMBL" id="JBHSIT010000011">
    <property type="protein sequence ID" value="MFC4912114.1"/>
    <property type="molecule type" value="Genomic_DNA"/>
</dbReference>
<reference evidence="3" key="1">
    <citation type="journal article" date="2019" name="Int. J. Syst. Evol. Microbiol.">
        <title>The Global Catalogue of Microorganisms (GCM) 10K type strain sequencing project: providing services to taxonomists for standard genome sequencing and annotation.</title>
        <authorList>
            <consortium name="The Broad Institute Genomics Platform"/>
            <consortium name="The Broad Institute Genome Sequencing Center for Infectious Disease"/>
            <person name="Wu L."/>
            <person name="Ma J."/>
        </authorList>
    </citation>
    <scope>NUCLEOTIDE SEQUENCE [LARGE SCALE GENOMIC DNA]</scope>
    <source>
        <strain evidence="3">KLKA75</strain>
    </source>
</reference>
<protein>
    <submittedName>
        <fullName evidence="2">Uncharacterized protein</fullName>
    </submittedName>
</protein>
<feature type="chain" id="PRO_5045810098" evidence="1">
    <location>
        <begin position="26"/>
        <end position="350"/>
    </location>
</feature>
<feature type="signal peptide" evidence="1">
    <location>
        <begin position="1"/>
        <end position="25"/>
    </location>
</feature>
<evidence type="ECO:0000256" key="1">
    <source>
        <dbReference type="SAM" id="SignalP"/>
    </source>
</evidence>
<dbReference type="RefSeq" id="WP_378261713.1">
    <property type="nucleotide sequence ID" value="NZ_JBHSIT010000011.1"/>
</dbReference>
<dbReference type="SUPFAM" id="SSF50965">
    <property type="entry name" value="Galactose oxidase, central domain"/>
    <property type="match status" value="1"/>
</dbReference>
<evidence type="ECO:0000313" key="2">
    <source>
        <dbReference type="EMBL" id="MFC4912114.1"/>
    </source>
</evidence>
<proteinExistence type="predicted"/>
<gene>
    <name evidence="2" type="ORF">ACFPCY_32765</name>
</gene>
<dbReference type="Proteomes" id="UP001595872">
    <property type="component" value="Unassembled WGS sequence"/>
</dbReference>